<dbReference type="Gene3D" id="1.10.150.900">
    <property type="match status" value="1"/>
</dbReference>
<dbReference type="InterPro" id="IPR036264">
    <property type="entry name" value="Bact_exopeptidase_dim_dom"/>
</dbReference>
<dbReference type="InterPro" id="IPR002933">
    <property type="entry name" value="Peptidase_M20"/>
</dbReference>
<evidence type="ECO:0000256" key="21">
    <source>
        <dbReference type="ARBA" id="ARBA00048822"/>
    </source>
</evidence>
<evidence type="ECO:0000256" key="24">
    <source>
        <dbReference type="ARBA" id="ARBA00048879"/>
    </source>
</evidence>
<dbReference type="Pfam" id="PF07687">
    <property type="entry name" value="M20_dimer"/>
    <property type="match status" value="1"/>
</dbReference>
<keyword evidence="27" id="KW-0812">Transmembrane</keyword>
<dbReference type="GO" id="GO:0006508">
    <property type="term" value="P:proteolysis"/>
    <property type="evidence" value="ECO:0007669"/>
    <property type="project" value="UniProtKB-KW"/>
</dbReference>
<keyword evidence="30" id="KW-1185">Reference proteome</keyword>
<reference evidence="30" key="1">
    <citation type="submission" date="2011-08" db="EMBL/GenBank/DDBJ databases">
        <title>The draft genome of Latimeria chalumnae.</title>
        <authorList>
            <person name="Di Palma F."/>
            <person name="Alfoldi J."/>
            <person name="Johnson J."/>
            <person name="Berlin A."/>
            <person name="Gnerre S."/>
            <person name="Jaffe D."/>
            <person name="MacCallum I."/>
            <person name="Young S."/>
            <person name="Walker B.J."/>
            <person name="Lander E."/>
            <person name="Lindblad-Toh K."/>
        </authorList>
    </citation>
    <scope>NUCLEOTIDE SEQUENCE [LARGE SCALE GENOMIC DNA]</scope>
    <source>
        <strain evidence="30">Wild caught</strain>
    </source>
</reference>
<keyword evidence="3" id="KW-0645">Protease</keyword>
<comment type="catalytic activity">
    <reaction evidence="15">
        <text>N-(9Z-octadecenoyl)-L-methionine + H2O = (9Z)-octadecenoate + L-methionine</text>
        <dbReference type="Rhea" id="RHEA:64144"/>
        <dbReference type="ChEBI" id="CHEBI:15377"/>
        <dbReference type="ChEBI" id="CHEBI:30823"/>
        <dbReference type="ChEBI" id="CHEBI:57844"/>
        <dbReference type="ChEBI" id="CHEBI:149732"/>
    </reaction>
    <physiologicalReaction direction="left-to-right" evidence="15">
        <dbReference type="Rhea" id="RHEA:64145"/>
    </physiologicalReaction>
</comment>
<dbReference type="GO" id="GO:0004046">
    <property type="term" value="F:aminoacylase activity"/>
    <property type="evidence" value="ECO:0007669"/>
    <property type="project" value="UniProtKB-EC"/>
</dbReference>
<organism evidence="29 30">
    <name type="scientific">Latimeria chalumnae</name>
    <name type="common">Coelacanth</name>
    <dbReference type="NCBI Taxonomy" id="7897"/>
    <lineage>
        <taxon>Eukaryota</taxon>
        <taxon>Metazoa</taxon>
        <taxon>Chordata</taxon>
        <taxon>Craniata</taxon>
        <taxon>Vertebrata</taxon>
        <taxon>Euteleostomi</taxon>
        <taxon>Coelacanthiformes</taxon>
        <taxon>Coelacanthidae</taxon>
        <taxon>Latimeria</taxon>
    </lineage>
</organism>
<evidence type="ECO:0000256" key="2">
    <source>
        <dbReference type="ARBA" id="ARBA00006247"/>
    </source>
</evidence>
<evidence type="ECO:0000256" key="27">
    <source>
        <dbReference type="SAM" id="Phobius"/>
    </source>
</evidence>
<comment type="catalytic activity">
    <reaction evidence="19">
        <text>N-(9Z-octadecenoyl)-L-serine + H2O = L-serine + (9Z)-octadecenoate</text>
        <dbReference type="Rhea" id="RHEA:51352"/>
        <dbReference type="ChEBI" id="CHEBI:15377"/>
        <dbReference type="ChEBI" id="CHEBI:30823"/>
        <dbReference type="ChEBI" id="CHEBI:33384"/>
        <dbReference type="ChEBI" id="CHEBI:134031"/>
    </reaction>
    <physiologicalReaction direction="left-to-right" evidence="19">
        <dbReference type="Rhea" id="RHEA:51353"/>
    </physiologicalReaction>
</comment>
<evidence type="ECO:0000256" key="7">
    <source>
        <dbReference type="ARBA" id="ARBA00034698"/>
    </source>
</evidence>
<dbReference type="GO" id="GO:0043604">
    <property type="term" value="P:amide biosynthetic process"/>
    <property type="evidence" value="ECO:0007669"/>
    <property type="project" value="TreeGrafter"/>
</dbReference>
<evidence type="ECO:0000256" key="14">
    <source>
        <dbReference type="ARBA" id="ARBA00047879"/>
    </source>
</evidence>
<dbReference type="Gene3D" id="3.40.630.10">
    <property type="entry name" value="Zn peptidases"/>
    <property type="match status" value="1"/>
</dbReference>
<comment type="catalytic activity">
    <reaction evidence="11">
        <text>N-octadecanoyl-L-phenylalanine + H2O = octadecanoate + L-phenylalanine</text>
        <dbReference type="Rhea" id="RHEA:64128"/>
        <dbReference type="ChEBI" id="CHEBI:15377"/>
        <dbReference type="ChEBI" id="CHEBI:25629"/>
        <dbReference type="ChEBI" id="CHEBI:58095"/>
        <dbReference type="ChEBI" id="CHEBI:149700"/>
    </reaction>
    <physiologicalReaction direction="left-to-right" evidence="11">
        <dbReference type="Rhea" id="RHEA:64129"/>
    </physiologicalReaction>
</comment>
<evidence type="ECO:0000256" key="1">
    <source>
        <dbReference type="ARBA" id="ARBA00004872"/>
    </source>
</evidence>
<evidence type="ECO:0000256" key="12">
    <source>
        <dbReference type="ARBA" id="ARBA00047866"/>
    </source>
</evidence>
<dbReference type="PANTHER" id="PTHR45962">
    <property type="entry name" value="N-FATTY-ACYL-AMINO ACID SYNTHASE/HYDROLASE PM20D1"/>
    <property type="match status" value="1"/>
</dbReference>
<dbReference type="Ensembl" id="ENSLACT00000016824.1">
    <property type="protein sequence ID" value="ENSLACP00000016709.1"/>
    <property type="gene ID" value="ENSLACG00000014718.1"/>
</dbReference>
<dbReference type="STRING" id="7897.ENSLACP00000016709"/>
<evidence type="ECO:0000256" key="6">
    <source>
        <dbReference type="ARBA" id="ARBA00022833"/>
    </source>
</evidence>
<feature type="transmembrane region" description="Helical" evidence="27">
    <location>
        <begin position="12"/>
        <end position="33"/>
    </location>
</feature>
<evidence type="ECO:0000256" key="13">
    <source>
        <dbReference type="ARBA" id="ARBA00047874"/>
    </source>
</evidence>
<dbReference type="InterPro" id="IPR047177">
    <property type="entry name" value="Pept_M20A"/>
</dbReference>
<evidence type="ECO:0000256" key="15">
    <source>
        <dbReference type="ARBA" id="ARBA00048145"/>
    </source>
</evidence>
<evidence type="ECO:0000256" key="5">
    <source>
        <dbReference type="ARBA" id="ARBA00022801"/>
    </source>
</evidence>
<dbReference type="GO" id="GO:0005576">
    <property type="term" value="C:extracellular region"/>
    <property type="evidence" value="ECO:0007669"/>
    <property type="project" value="UniProtKB-ARBA"/>
</dbReference>
<evidence type="ECO:0000256" key="10">
    <source>
        <dbReference type="ARBA" id="ARBA00047567"/>
    </source>
</evidence>
<dbReference type="FunFam" id="1.10.150.900:FF:000003">
    <property type="entry name" value="N-fatty-acyl-amino acid synthase/hydrolase PM20D1"/>
    <property type="match status" value="1"/>
</dbReference>
<sequence length="517" mass="57266">MVRYRLAQLLKGVCGSLFVAVLLLLGVVLLRTYTFNAGEELFPDSWEKREQLPVELTQQEKAELKENLKAAIRIPTVSFTPTELNTTAMEEFTKLIRKAFPSVFSSSLVQHEIIAGYSHLFTVQGSDPSLQPYILCAHLDVVPANEDEWEAPPFSAQEIDGYIYGRGTIDDKQSVMGILTALEFLLRRGYKPHRPFYIGIGHDEEVLGYNGAKNIAAKLESRGVTLSFLLDEGMAILDGVIQGLKKPIAIVGASEKGSATLTLGVKGESGHSSMPPKETSIGILSAAVSRLEENLMPSKFGEGPERGTFEQLASQFVFPLNVIMTNLWLFSSLVSRVLEKGATTNAIVRTTTAVTMFNAGVKCNVIPSYAEAVVNFRIHPAQTVQEVLRLAKDIIADERIQIHVNVSFDPLPISSYGADSFGYQIIKKTMQESFPQIPVVPGMCIGNTDTRHYLKLTSSLYRFVPIWFKPGDQTRIHGKNERISITNYEEIVGFYFLLIQNADIGKLPSPHTNLHEL</sequence>
<gene>
    <name evidence="29" type="primary">PM20D1</name>
</gene>
<evidence type="ECO:0000313" key="29">
    <source>
        <dbReference type="Ensembl" id="ENSLACP00000016709.1"/>
    </source>
</evidence>
<evidence type="ECO:0000313" key="30">
    <source>
        <dbReference type="Proteomes" id="UP000008672"/>
    </source>
</evidence>
<comment type="pathway">
    <text evidence="7">Amino-acid metabolism.</text>
</comment>
<dbReference type="Pfam" id="PF01546">
    <property type="entry name" value="Peptidase_M20"/>
    <property type="match status" value="1"/>
</dbReference>
<evidence type="ECO:0000256" key="25">
    <source>
        <dbReference type="ARBA" id="ARBA00049100"/>
    </source>
</evidence>
<dbReference type="EMBL" id="AFYH01111242">
    <property type="status" value="NOT_ANNOTATED_CDS"/>
    <property type="molecule type" value="Genomic_DNA"/>
</dbReference>
<comment type="function">
    <text evidence="8">Secreted enzyme that regulates the endogenous N-fatty acyl amino acid (NAAs) tissue and circulating levels by functioning as a bidirectional NAA synthase/hydrolase. It condenses free fatty acids and free amino acids to generate NAAs and bidirectionally catalyzes the reverse hydrolysis reaction. Some of these NAAs stimulate oxidative metabolism via mitochondrial uncoupling, increasing energy expenditure in a UPC1-independent manner. Thereby, this secreted protein may indirectly regulate whole body energy expenditure. PM20D1 circulates in tight association with both low- and high-density (LDL and HDL,respectively) lipoprotein particles.</text>
</comment>
<evidence type="ECO:0000259" key="28">
    <source>
        <dbReference type="Pfam" id="PF07687"/>
    </source>
</evidence>
<evidence type="ECO:0000256" key="11">
    <source>
        <dbReference type="ARBA" id="ARBA00047723"/>
    </source>
</evidence>
<dbReference type="CDD" id="cd05674">
    <property type="entry name" value="M20_yscS"/>
    <property type="match status" value="1"/>
</dbReference>
<comment type="pathway">
    <text evidence="1">Lipid metabolism; fatty acid metabolism.</text>
</comment>
<dbReference type="SUPFAM" id="SSF53187">
    <property type="entry name" value="Zn-dependent exopeptidases"/>
    <property type="match status" value="1"/>
</dbReference>
<dbReference type="GeneTree" id="ENSGT00940000156659"/>
<evidence type="ECO:0000256" key="19">
    <source>
        <dbReference type="ARBA" id="ARBA00048597"/>
    </source>
</evidence>
<name>H3B488_LATCH</name>
<dbReference type="FunCoup" id="H3B488">
    <property type="interactions" value="34"/>
</dbReference>
<comment type="catalytic activity">
    <reaction evidence="18">
        <text>an N-acyl-L-amino acid + H2O = an L-alpha-amino acid + a carboxylate</text>
        <dbReference type="Rhea" id="RHEA:15565"/>
        <dbReference type="ChEBI" id="CHEBI:15377"/>
        <dbReference type="ChEBI" id="CHEBI:29067"/>
        <dbReference type="ChEBI" id="CHEBI:59869"/>
        <dbReference type="ChEBI" id="CHEBI:59874"/>
        <dbReference type="EC" id="3.5.1.14"/>
    </reaction>
    <physiologicalReaction direction="left-to-right" evidence="18">
        <dbReference type="Rhea" id="RHEA:15566"/>
    </physiologicalReaction>
    <physiologicalReaction direction="right-to-left" evidence="18">
        <dbReference type="Rhea" id="RHEA:15567"/>
    </physiologicalReaction>
</comment>
<evidence type="ECO:0000256" key="20">
    <source>
        <dbReference type="ARBA" id="ARBA00048729"/>
    </source>
</evidence>
<dbReference type="KEGG" id="lcm:102366019"/>
<dbReference type="EMBL" id="AFYH01111243">
    <property type="status" value="NOT_ANNOTATED_CDS"/>
    <property type="molecule type" value="Genomic_DNA"/>
</dbReference>
<dbReference type="InParanoid" id="H3B488"/>
<comment type="catalytic activity">
    <reaction evidence="23">
        <text>an N-acyl-aromatic L-alpha-amino acid + H2O = an aromatic L-alpha-amino acid + a carboxylate</text>
        <dbReference type="Rhea" id="RHEA:54184"/>
        <dbReference type="ChEBI" id="CHEBI:15377"/>
        <dbReference type="ChEBI" id="CHEBI:29067"/>
        <dbReference type="ChEBI" id="CHEBI:84824"/>
        <dbReference type="ChEBI" id="CHEBI:138093"/>
        <dbReference type="EC" id="3.5.1.114"/>
    </reaction>
    <physiologicalReaction direction="left-to-right" evidence="23">
        <dbReference type="Rhea" id="RHEA:54185"/>
    </physiologicalReaction>
    <physiologicalReaction direction="right-to-left" evidence="23">
        <dbReference type="Rhea" id="RHEA:54186"/>
    </physiologicalReaction>
</comment>
<dbReference type="HOGENOM" id="CLU_021802_11_1_1"/>
<dbReference type="Proteomes" id="UP000008672">
    <property type="component" value="Unassembled WGS sequence"/>
</dbReference>
<keyword evidence="4" id="KW-0479">Metal-binding</keyword>
<comment type="catalytic activity">
    <reaction evidence="10">
        <text>N-(4Z,7Z,10Z,13Z,16Z,19Z-docosahexaenoyl)-L-phenylalanine + H2O = (4Z,7Z,10Z,13Z,16Z,19Z)-docosahexaenoate + L-phenylalanine</text>
        <dbReference type="Rhea" id="RHEA:64132"/>
        <dbReference type="ChEBI" id="CHEBI:15377"/>
        <dbReference type="ChEBI" id="CHEBI:58095"/>
        <dbReference type="ChEBI" id="CHEBI:77016"/>
        <dbReference type="ChEBI" id="CHEBI:149701"/>
    </reaction>
    <physiologicalReaction direction="left-to-right" evidence="10">
        <dbReference type="Rhea" id="RHEA:64133"/>
    </physiologicalReaction>
</comment>
<keyword evidence="27" id="KW-0472">Membrane</keyword>
<comment type="catalytic activity">
    <reaction evidence="20">
        <text>N-(9Z-octadecenoyl)-L-glutamine + H2O = L-glutamine + (9Z)-octadecenoate</text>
        <dbReference type="Rhea" id="RHEA:51356"/>
        <dbReference type="ChEBI" id="CHEBI:15377"/>
        <dbReference type="ChEBI" id="CHEBI:30823"/>
        <dbReference type="ChEBI" id="CHEBI:58359"/>
        <dbReference type="ChEBI" id="CHEBI:134033"/>
    </reaction>
    <physiologicalReaction direction="left-to-right" evidence="20">
        <dbReference type="Rhea" id="RHEA:51357"/>
    </physiologicalReaction>
</comment>
<dbReference type="AlphaFoldDB" id="H3B488"/>
<comment type="catalytic activity">
    <reaction evidence="22">
        <text>N-(9Z-octadecenoyl)-L-leucine + H2O = L-leucine + (9Z)-octadecenoate</text>
        <dbReference type="Rhea" id="RHEA:51360"/>
        <dbReference type="ChEBI" id="CHEBI:15377"/>
        <dbReference type="ChEBI" id="CHEBI:30823"/>
        <dbReference type="ChEBI" id="CHEBI:57427"/>
        <dbReference type="ChEBI" id="CHEBI:134035"/>
    </reaction>
    <physiologicalReaction direction="left-to-right" evidence="22">
        <dbReference type="Rhea" id="RHEA:51361"/>
    </physiologicalReaction>
    <physiologicalReaction direction="right-to-left" evidence="22">
        <dbReference type="Rhea" id="RHEA:51362"/>
    </physiologicalReaction>
</comment>
<dbReference type="eggNOG" id="KOG2275">
    <property type="taxonomic scope" value="Eukaryota"/>
</dbReference>
<protein>
    <submittedName>
        <fullName evidence="29">Peptidase M20 domain containing 1</fullName>
    </submittedName>
</protein>
<comment type="catalytic activity">
    <reaction evidence="26">
        <text>N-(9Z-octadecenoyl)-L-lysine + H2O = L-lysine + (9Z)-octadecenoate</text>
        <dbReference type="Rhea" id="RHEA:64192"/>
        <dbReference type="ChEBI" id="CHEBI:15377"/>
        <dbReference type="ChEBI" id="CHEBI:30823"/>
        <dbReference type="ChEBI" id="CHEBI:32551"/>
        <dbReference type="ChEBI" id="CHEBI:149731"/>
    </reaction>
    <physiologicalReaction direction="left-to-right" evidence="26">
        <dbReference type="Rhea" id="RHEA:64193"/>
    </physiologicalReaction>
</comment>
<keyword evidence="27" id="KW-1133">Transmembrane helix</keyword>
<evidence type="ECO:0000256" key="26">
    <source>
        <dbReference type="ARBA" id="ARBA00049457"/>
    </source>
</evidence>
<dbReference type="GeneID" id="102366019"/>
<comment type="catalytic activity">
    <reaction evidence="9">
        <text>(9Z)-octadecenoate + glycine = N-(9Z-octadecenoyl)glycine + H2O</text>
        <dbReference type="Rhea" id="RHEA:51316"/>
        <dbReference type="ChEBI" id="CHEBI:15377"/>
        <dbReference type="ChEBI" id="CHEBI:30823"/>
        <dbReference type="ChEBI" id="CHEBI:57305"/>
        <dbReference type="ChEBI" id="CHEBI:133992"/>
    </reaction>
    <physiologicalReaction direction="right-to-left" evidence="9">
        <dbReference type="Rhea" id="RHEA:51318"/>
    </physiologicalReaction>
</comment>
<comment type="catalytic activity">
    <reaction evidence="21">
        <text>N-(9Z-octadecenoyl)-L-tryptophan + H2O = L-tryptophan + (9Z)-octadecenoate</text>
        <dbReference type="Rhea" id="RHEA:64176"/>
        <dbReference type="ChEBI" id="CHEBI:15377"/>
        <dbReference type="ChEBI" id="CHEBI:30823"/>
        <dbReference type="ChEBI" id="CHEBI:57912"/>
        <dbReference type="ChEBI" id="CHEBI:149733"/>
    </reaction>
    <physiologicalReaction direction="left-to-right" evidence="21">
        <dbReference type="Rhea" id="RHEA:64177"/>
    </physiologicalReaction>
</comment>
<reference evidence="29" key="2">
    <citation type="submission" date="2025-08" db="UniProtKB">
        <authorList>
            <consortium name="Ensembl"/>
        </authorList>
    </citation>
    <scope>IDENTIFICATION</scope>
</reference>
<comment type="catalytic activity">
    <reaction evidence="24">
        <text>L-phenylalanine + (9Z)-octadecenoate = N-(9Z-octadecenoyl)-L-phenylalanine + H2O</text>
        <dbReference type="Rhea" id="RHEA:51300"/>
        <dbReference type="ChEBI" id="CHEBI:15377"/>
        <dbReference type="ChEBI" id="CHEBI:30823"/>
        <dbReference type="ChEBI" id="CHEBI:58095"/>
        <dbReference type="ChEBI" id="CHEBI:134020"/>
    </reaction>
    <physiologicalReaction direction="left-to-right" evidence="24">
        <dbReference type="Rhea" id="RHEA:51301"/>
    </physiologicalReaction>
    <physiologicalReaction direction="right-to-left" evidence="24">
        <dbReference type="Rhea" id="RHEA:51302"/>
    </physiologicalReaction>
</comment>
<comment type="catalytic activity">
    <reaction evidence="14">
        <text>N-hexadecanoyl-L-phenylalanine + H2O = hexadecanoate + L-phenylalanine</text>
        <dbReference type="Rhea" id="RHEA:64124"/>
        <dbReference type="ChEBI" id="CHEBI:7896"/>
        <dbReference type="ChEBI" id="CHEBI:15377"/>
        <dbReference type="ChEBI" id="CHEBI:58095"/>
        <dbReference type="ChEBI" id="CHEBI:149699"/>
    </reaction>
    <physiologicalReaction direction="left-to-right" evidence="14">
        <dbReference type="Rhea" id="RHEA:64125"/>
    </physiologicalReaction>
</comment>
<comment type="catalytic activity">
    <reaction evidence="13">
        <text>(5Z,8Z,11Z,14Z)-eicosatetraenoate + L-phenylalanine = N-(5Z,8Z,11Z,14Z-eicosatetraenoyl)-L-phenylalanine + H2O</text>
        <dbReference type="Rhea" id="RHEA:51312"/>
        <dbReference type="ChEBI" id="CHEBI:15377"/>
        <dbReference type="ChEBI" id="CHEBI:32395"/>
        <dbReference type="ChEBI" id="CHEBI:58095"/>
        <dbReference type="ChEBI" id="CHEBI:134022"/>
    </reaction>
    <physiologicalReaction direction="left-to-right" evidence="13">
        <dbReference type="Rhea" id="RHEA:51313"/>
    </physiologicalReaction>
    <physiologicalReaction direction="right-to-left" evidence="13">
        <dbReference type="Rhea" id="RHEA:51314"/>
    </physiologicalReaction>
</comment>
<reference evidence="29" key="3">
    <citation type="submission" date="2025-09" db="UniProtKB">
        <authorList>
            <consortium name="Ensembl"/>
        </authorList>
    </citation>
    <scope>IDENTIFICATION</scope>
</reference>
<dbReference type="PANTHER" id="PTHR45962:SF1">
    <property type="entry name" value="N-FATTY-ACYL-AMINO ACID SYNTHASE_HYDROLASE PM20D1"/>
    <property type="match status" value="1"/>
</dbReference>
<keyword evidence="5" id="KW-0378">Hydrolase</keyword>
<dbReference type="GO" id="GO:0006629">
    <property type="term" value="P:lipid metabolic process"/>
    <property type="evidence" value="ECO:0007669"/>
    <property type="project" value="UniProtKB-ARBA"/>
</dbReference>
<proteinExistence type="inferred from homology"/>
<comment type="similarity">
    <text evidence="2">Belongs to the peptidase M20A family.</text>
</comment>
<dbReference type="InterPro" id="IPR011650">
    <property type="entry name" value="Peptidase_M20_dimer"/>
</dbReference>
<keyword evidence="6" id="KW-0862">Zinc</keyword>
<dbReference type="GO" id="GO:0043605">
    <property type="term" value="P:amide catabolic process"/>
    <property type="evidence" value="ECO:0007669"/>
    <property type="project" value="UniProtKB-ARBA"/>
</dbReference>
<dbReference type="SUPFAM" id="SSF55031">
    <property type="entry name" value="Bacterial exopeptidase dimerisation domain"/>
    <property type="match status" value="1"/>
</dbReference>
<dbReference type="GO" id="GO:0008233">
    <property type="term" value="F:peptidase activity"/>
    <property type="evidence" value="ECO:0007669"/>
    <property type="project" value="UniProtKB-KW"/>
</dbReference>
<comment type="catalytic activity">
    <reaction evidence="16">
        <text>N-(9Z-octadecenoyl)-L-asparagine + H2O = L-asparagine + (9Z)-octadecenoate</text>
        <dbReference type="Rhea" id="RHEA:64136"/>
        <dbReference type="ChEBI" id="CHEBI:15377"/>
        <dbReference type="ChEBI" id="CHEBI:30823"/>
        <dbReference type="ChEBI" id="CHEBI:58048"/>
        <dbReference type="ChEBI" id="CHEBI:149730"/>
    </reaction>
    <physiologicalReaction direction="left-to-right" evidence="16">
        <dbReference type="Rhea" id="RHEA:64137"/>
    </physiologicalReaction>
</comment>
<dbReference type="OMA" id="DWTHHPF"/>
<evidence type="ECO:0000256" key="22">
    <source>
        <dbReference type="ARBA" id="ARBA00048827"/>
    </source>
</evidence>
<evidence type="ECO:0000256" key="3">
    <source>
        <dbReference type="ARBA" id="ARBA00022670"/>
    </source>
</evidence>
<evidence type="ECO:0000256" key="8">
    <source>
        <dbReference type="ARBA" id="ARBA00046147"/>
    </source>
</evidence>
<dbReference type="Gene3D" id="3.30.70.360">
    <property type="match status" value="1"/>
</dbReference>
<dbReference type="GO" id="GO:0046872">
    <property type="term" value="F:metal ion binding"/>
    <property type="evidence" value="ECO:0007669"/>
    <property type="project" value="UniProtKB-KW"/>
</dbReference>
<evidence type="ECO:0000256" key="23">
    <source>
        <dbReference type="ARBA" id="ARBA00048840"/>
    </source>
</evidence>
<evidence type="ECO:0000256" key="16">
    <source>
        <dbReference type="ARBA" id="ARBA00048380"/>
    </source>
</evidence>
<dbReference type="GO" id="GO:0006520">
    <property type="term" value="P:amino acid metabolic process"/>
    <property type="evidence" value="ECO:0007669"/>
    <property type="project" value="UniProtKB-ARBA"/>
</dbReference>
<dbReference type="FunFam" id="3.40.630.10:FF:000027">
    <property type="entry name" value="N-fatty-acyl-amino acid synthase/hydrolase PM20D1"/>
    <property type="match status" value="1"/>
</dbReference>
<evidence type="ECO:0000256" key="9">
    <source>
        <dbReference type="ARBA" id="ARBA00047450"/>
    </source>
</evidence>
<dbReference type="OrthoDB" id="3064516at2759"/>
<evidence type="ECO:0000256" key="4">
    <source>
        <dbReference type="ARBA" id="ARBA00022723"/>
    </source>
</evidence>
<feature type="domain" description="Peptidase M20 dimerisation" evidence="28">
    <location>
        <begin position="254"/>
        <end position="398"/>
    </location>
</feature>
<dbReference type="GO" id="GO:1990845">
    <property type="term" value="P:adaptive thermogenesis"/>
    <property type="evidence" value="ECO:0007669"/>
    <property type="project" value="UniProtKB-ARBA"/>
</dbReference>
<comment type="catalytic activity">
    <reaction evidence="12">
        <text>N-(9Z-octadecenoyl)-L-tyrosine + H2O = L-tyrosine + (9Z)-octadecenoate</text>
        <dbReference type="Rhea" id="RHEA:64184"/>
        <dbReference type="ChEBI" id="CHEBI:15377"/>
        <dbReference type="ChEBI" id="CHEBI:30823"/>
        <dbReference type="ChEBI" id="CHEBI:58315"/>
        <dbReference type="ChEBI" id="CHEBI:149734"/>
    </reaction>
    <physiologicalReaction direction="left-to-right" evidence="12">
        <dbReference type="Rhea" id="RHEA:64185"/>
    </physiologicalReaction>
</comment>
<accession>H3B488</accession>
<comment type="catalytic activity">
    <reaction evidence="17">
        <text>N-(5Z,8Z,11Z,14Z)-eicosatetraenoyl-glycine + H2O = (5Z,8Z,11Z,14Z)-eicosatetraenoate + glycine</text>
        <dbReference type="Rhea" id="RHEA:64108"/>
        <dbReference type="ChEBI" id="CHEBI:15377"/>
        <dbReference type="ChEBI" id="CHEBI:32395"/>
        <dbReference type="ChEBI" id="CHEBI:57305"/>
        <dbReference type="ChEBI" id="CHEBI:59002"/>
    </reaction>
    <physiologicalReaction direction="left-to-right" evidence="17">
        <dbReference type="Rhea" id="RHEA:64109"/>
    </physiologicalReaction>
    <physiologicalReaction direction="right-to-left" evidence="17">
        <dbReference type="Rhea" id="RHEA:64110"/>
    </physiologicalReaction>
</comment>
<comment type="catalytic activity">
    <reaction evidence="25">
        <text>N-(5Z,8Z,11Z,14Z-eicosatetraenoyl)-L-serine + H2O = (5Z,8Z,11Z,14Z)-eicosatetraenoate + L-serine</text>
        <dbReference type="Rhea" id="RHEA:64116"/>
        <dbReference type="ChEBI" id="CHEBI:15377"/>
        <dbReference type="ChEBI" id="CHEBI:32395"/>
        <dbReference type="ChEBI" id="CHEBI:33384"/>
        <dbReference type="ChEBI" id="CHEBI:149697"/>
    </reaction>
    <physiologicalReaction direction="left-to-right" evidence="25">
        <dbReference type="Rhea" id="RHEA:64117"/>
    </physiologicalReaction>
    <physiologicalReaction direction="right-to-left" evidence="25">
        <dbReference type="Rhea" id="RHEA:64118"/>
    </physiologicalReaction>
</comment>
<evidence type="ECO:0000256" key="17">
    <source>
        <dbReference type="ARBA" id="ARBA00048402"/>
    </source>
</evidence>
<evidence type="ECO:0000256" key="18">
    <source>
        <dbReference type="ARBA" id="ARBA00048579"/>
    </source>
</evidence>
<dbReference type="Bgee" id="ENSLACG00000014718">
    <property type="expression patterns" value="Expressed in pelvic fin and 5 other cell types or tissues"/>
</dbReference>